<keyword evidence="2" id="KW-1185">Reference proteome</keyword>
<organism evidence="1 2">
    <name type="scientific">Mucilaginibacter aquariorum</name>
    <dbReference type="NCBI Taxonomy" id="2967225"/>
    <lineage>
        <taxon>Bacteria</taxon>
        <taxon>Pseudomonadati</taxon>
        <taxon>Bacteroidota</taxon>
        <taxon>Sphingobacteriia</taxon>
        <taxon>Sphingobacteriales</taxon>
        <taxon>Sphingobacteriaceae</taxon>
        <taxon>Mucilaginibacter</taxon>
    </lineage>
</organism>
<accession>A0ABT1T525</accession>
<sequence length="69" mass="8007">METRQKKACPHCSKGKLTNRARRPILVKATLFWLPIKRYSCNLCEKKSYVYGSVWETTDKKNTQVSSAQ</sequence>
<name>A0ABT1T525_9SPHI</name>
<proteinExistence type="predicted"/>
<evidence type="ECO:0000313" key="2">
    <source>
        <dbReference type="Proteomes" id="UP001204376"/>
    </source>
</evidence>
<dbReference type="EMBL" id="JANHOH010000004">
    <property type="protein sequence ID" value="MCQ6959694.1"/>
    <property type="molecule type" value="Genomic_DNA"/>
</dbReference>
<dbReference type="RefSeq" id="WP_256539884.1">
    <property type="nucleotide sequence ID" value="NZ_JANHOH010000004.1"/>
</dbReference>
<reference evidence="1 2" key="1">
    <citation type="submission" date="2022-07" db="EMBL/GenBank/DDBJ databases">
        <title>Mucilaginibacter sp. JC4.</title>
        <authorList>
            <person name="Le V."/>
            <person name="Ko S.-R."/>
            <person name="Ahn C.-Y."/>
            <person name="Oh H.-M."/>
        </authorList>
    </citation>
    <scope>NUCLEOTIDE SEQUENCE [LARGE SCALE GENOMIC DNA]</scope>
    <source>
        <strain evidence="1 2">JC4</strain>
    </source>
</reference>
<protein>
    <recommendedName>
        <fullName evidence="3">Transposase IS204/IS1001/IS1096/IS1165 zinc-finger domain-containing protein</fullName>
    </recommendedName>
</protein>
<evidence type="ECO:0008006" key="3">
    <source>
        <dbReference type="Google" id="ProtNLM"/>
    </source>
</evidence>
<gene>
    <name evidence="1" type="ORF">NPE20_17090</name>
</gene>
<dbReference type="Proteomes" id="UP001204376">
    <property type="component" value="Unassembled WGS sequence"/>
</dbReference>
<comment type="caution">
    <text evidence="1">The sequence shown here is derived from an EMBL/GenBank/DDBJ whole genome shotgun (WGS) entry which is preliminary data.</text>
</comment>
<evidence type="ECO:0000313" key="1">
    <source>
        <dbReference type="EMBL" id="MCQ6959694.1"/>
    </source>
</evidence>